<name>A0A0K2T8T3_LEPSM</name>
<organism evidence="1">
    <name type="scientific">Lepeophtheirus salmonis</name>
    <name type="common">Salmon louse</name>
    <name type="synonym">Caligus salmonis</name>
    <dbReference type="NCBI Taxonomy" id="72036"/>
    <lineage>
        <taxon>Eukaryota</taxon>
        <taxon>Metazoa</taxon>
        <taxon>Ecdysozoa</taxon>
        <taxon>Arthropoda</taxon>
        <taxon>Crustacea</taxon>
        <taxon>Multicrustacea</taxon>
        <taxon>Hexanauplia</taxon>
        <taxon>Copepoda</taxon>
        <taxon>Siphonostomatoida</taxon>
        <taxon>Caligidae</taxon>
        <taxon>Lepeophtheirus</taxon>
    </lineage>
</organism>
<reference evidence="1" key="1">
    <citation type="submission" date="2014-05" db="EMBL/GenBank/DDBJ databases">
        <authorList>
            <person name="Chronopoulou M."/>
        </authorList>
    </citation>
    <scope>NUCLEOTIDE SEQUENCE</scope>
    <source>
        <tissue evidence="1">Whole organism</tissue>
    </source>
</reference>
<dbReference type="AlphaFoldDB" id="A0A0K2T8T3"/>
<accession>A0A0K2T8T3</accession>
<proteinExistence type="predicted"/>
<sequence>MNLVEANKSLYAKIQHLQAKLARNKPSIMSNKESRRKISKKVVSVNGTVVYYFYHIYCFRLNFVAKPILKGS</sequence>
<evidence type="ECO:0000313" key="1">
    <source>
        <dbReference type="EMBL" id="CDW22408.1"/>
    </source>
</evidence>
<dbReference type="EMBL" id="HACA01005047">
    <property type="protein sequence ID" value="CDW22408.1"/>
    <property type="molecule type" value="Transcribed_RNA"/>
</dbReference>
<protein>
    <submittedName>
        <fullName evidence="1">Uncharacterized protein</fullName>
    </submittedName>
</protein>